<dbReference type="SUPFAM" id="SSF55486">
    <property type="entry name" value="Metalloproteases ('zincins'), catalytic domain"/>
    <property type="match status" value="1"/>
</dbReference>
<dbReference type="Gene3D" id="1.10.472.150">
    <property type="entry name" value="Glucose-regulated metallo-peptidase M90, N-terminal domain"/>
    <property type="match status" value="1"/>
</dbReference>
<dbReference type="Gene3D" id="3.40.390.10">
    <property type="entry name" value="Collagenase (Catalytic Domain)"/>
    <property type="match status" value="1"/>
</dbReference>
<dbReference type="InterPro" id="IPR042252">
    <property type="entry name" value="MtfA_N"/>
</dbReference>
<accession>A0A3M9NN44</accession>
<dbReference type="InterPro" id="IPR010384">
    <property type="entry name" value="MtfA_fam"/>
</dbReference>
<organism evidence="1 2">
    <name type="scientific">Hanamia caeni</name>
    <dbReference type="NCBI Taxonomy" id="2294116"/>
    <lineage>
        <taxon>Bacteria</taxon>
        <taxon>Pseudomonadati</taxon>
        <taxon>Bacteroidota</taxon>
        <taxon>Chitinophagia</taxon>
        <taxon>Chitinophagales</taxon>
        <taxon>Chitinophagaceae</taxon>
        <taxon>Hanamia</taxon>
    </lineage>
</organism>
<evidence type="ECO:0000313" key="2">
    <source>
        <dbReference type="Proteomes" id="UP000267223"/>
    </source>
</evidence>
<dbReference type="EMBL" id="RJJR01000002">
    <property type="protein sequence ID" value="RNI39209.1"/>
    <property type="molecule type" value="Genomic_DNA"/>
</dbReference>
<dbReference type="PANTHER" id="PTHR30164">
    <property type="entry name" value="MTFA PEPTIDASE"/>
    <property type="match status" value="1"/>
</dbReference>
<protein>
    <submittedName>
        <fullName evidence="1">Peptidase</fullName>
    </submittedName>
</protein>
<gene>
    <name evidence="1" type="ORF">EFY79_05065</name>
</gene>
<reference evidence="1 2" key="1">
    <citation type="submission" date="2018-11" db="EMBL/GenBank/DDBJ databases">
        <title>Draft genome sequence of Ferruginibacter sp. BO-59.</title>
        <authorList>
            <person name="Im W.T."/>
        </authorList>
    </citation>
    <scope>NUCLEOTIDE SEQUENCE [LARGE SCALE GENOMIC DNA]</scope>
    <source>
        <strain evidence="1 2">BO-59</strain>
    </source>
</reference>
<dbReference type="RefSeq" id="WP_123119773.1">
    <property type="nucleotide sequence ID" value="NZ_RJJR01000002.1"/>
</dbReference>
<dbReference type="CDD" id="cd20169">
    <property type="entry name" value="Peptidase_M90_mtfA"/>
    <property type="match status" value="1"/>
</dbReference>
<dbReference type="Pfam" id="PF06167">
    <property type="entry name" value="Peptidase_M90"/>
    <property type="match status" value="1"/>
</dbReference>
<dbReference type="GO" id="GO:0008237">
    <property type="term" value="F:metallopeptidase activity"/>
    <property type="evidence" value="ECO:0007669"/>
    <property type="project" value="InterPro"/>
</dbReference>
<evidence type="ECO:0000313" key="1">
    <source>
        <dbReference type="EMBL" id="RNI39209.1"/>
    </source>
</evidence>
<dbReference type="PANTHER" id="PTHR30164:SF2">
    <property type="entry name" value="PROTEIN MTFA"/>
    <property type="match status" value="1"/>
</dbReference>
<proteinExistence type="predicted"/>
<dbReference type="OrthoDB" id="9786424at2"/>
<dbReference type="InterPro" id="IPR024079">
    <property type="entry name" value="MetalloPept_cat_dom_sf"/>
</dbReference>
<dbReference type="GO" id="GO:0004177">
    <property type="term" value="F:aminopeptidase activity"/>
    <property type="evidence" value="ECO:0007669"/>
    <property type="project" value="TreeGrafter"/>
</dbReference>
<name>A0A3M9NN44_9BACT</name>
<dbReference type="GO" id="GO:0005829">
    <property type="term" value="C:cytosol"/>
    <property type="evidence" value="ECO:0007669"/>
    <property type="project" value="TreeGrafter"/>
</dbReference>
<dbReference type="AlphaFoldDB" id="A0A3M9NN44"/>
<dbReference type="Proteomes" id="UP000267223">
    <property type="component" value="Unassembled WGS sequence"/>
</dbReference>
<comment type="caution">
    <text evidence="1">The sequence shown here is derived from an EMBL/GenBank/DDBJ whole genome shotgun (WGS) entry which is preliminary data.</text>
</comment>
<sequence length="258" mass="29689">MAPLIVLFGLALIVVFFILYKRPVKKVILPENYKDLLLNHVSYYQNLTEKSKLHFEEKIKDFLSYIRIDGVDTNVEDLDILLVACSAVIPVFGFKSWKYYNLKNVLLYPAMFNREKFLASGYEKNTLGMIGTGPMQRVMILSKPALRDGFLNKLSTSNTGIHEFVHLLDKEDGEVDGLPETLVARKNNSKWLSLINQNIEKITLQQSDLNPYGASNKAEFFAVASEYFFNQPELFSQNHFELFKILCTIYNQNPSLRQ</sequence>
<keyword evidence="2" id="KW-1185">Reference proteome</keyword>